<dbReference type="EMBL" id="PZQS01000004">
    <property type="protein sequence ID" value="PVD32457.1"/>
    <property type="molecule type" value="Genomic_DNA"/>
</dbReference>
<evidence type="ECO:0008006" key="4">
    <source>
        <dbReference type="Google" id="ProtNLM"/>
    </source>
</evidence>
<sequence length="306" mass="34477">MRILFTVLVWTAVILGLSQASYICYGEKGKDLYQFSGEKITVEFPCKYNAIRSQVCGGYKLTITNGNAWNGVRYLGFSSWISVTRVSDGKFWEGRTDLKVAGKRKQNSTFSFEFGFYQVAGDRQSSSDWKFICNDDSAVLNPYPAQLCGDGKLKVVRDRTKSIPLFSDDTETVIYDVFSNPDITQYDQKEPSCEEAQFHLTKTCPDDAARQLAVSYCWPIVGSLGHRNCLSKYTYDIAEIFAACVEWACSGFPKPGADKDKNCNALAEAIDDCRRFPGLKEKIDESKCYTGLRWVQSEREDDCPSL</sequence>
<gene>
    <name evidence="2" type="ORF">C0Q70_07895</name>
</gene>
<reference evidence="2 3" key="1">
    <citation type="submission" date="2018-04" db="EMBL/GenBank/DDBJ databases">
        <title>The genome of golden apple snail Pomacea canaliculata provides insight into stress tolerance and invasive adaptation.</title>
        <authorList>
            <person name="Liu C."/>
            <person name="Liu B."/>
            <person name="Ren Y."/>
            <person name="Zhang Y."/>
            <person name="Wang H."/>
            <person name="Li S."/>
            <person name="Jiang F."/>
            <person name="Yin L."/>
            <person name="Zhang G."/>
            <person name="Qian W."/>
            <person name="Fan W."/>
        </authorList>
    </citation>
    <scope>NUCLEOTIDE SEQUENCE [LARGE SCALE GENOMIC DNA]</scope>
    <source>
        <strain evidence="2">SZHN2017</strain>
        <tissue evidence="2">Muscle</tissue>
    </source>
</reference>
<proteinExistence type="predicted"/>
<feature type="chain" id="PRO_5015649953" description="VWFD domain-containing protein" evidence="1">
    <location>
        <begin position="21"/>
        <end position="306"/>
    </location>
</feature>
<evidence type="ECO:0000256" key="1">
    <source>
        <dbReference type="SAM" id="SignalP"/>
    </source>
</evidence>
<evidence type="ECO:0000313" key="2">
    <source>
        <dbReference type="EMBL" id="PVD32457.1"/>
    </source>
</evidence>
<dbReference type="AlphaFoldDB" id="A0A2T7PGB3"/>
<evidence type="ECO:0000313" key="3">
    <source>
        <dbReference type="Proteomes" id="UP000245119"/>
    </source>
</evidence>
<keyword evidence="3" id="KW-1185">Reference proteome</keyword>
<dbReference type="Proteomes" id="UP000245119">
    <property type="component" value="Linkage Group LG4"/>
</dbReference>
<dbReference type="OrthoDB" id="6205378at2759"/>
<comment type="caution">
    <text evidence="2">The sequence shown here is derived from an EMBL/GenBank/DDBJ whole genome shotgun (WGS) entry which is preliminary data.</text>
</comment>
<feature type="signal peptide" evidence="1">
    <location>
        <begin position="1"/>
        <end position="20"/>
    </location>
</feature>
<name>A0A2T7PGB3_POMCA</name>
<organism evidence="2 3">
    <name type="scientific">Pomacea canaliculata</name>
    <name type="common">Golden apple snail</name>
    <dbReference type="NCBI Taxonomy" id="400727"/>
    <lineage>
        <taxon>Eukaryota</taxon>
        <taxon>Metazoa</taxon>
        <taxon>Spiralia</taxon>
        <taxon>Lophotrochozoa</taxon>
        <taxon>Mollusca</taxon>
        <taxon>Gastropoda</taxon>
        <taxon>Caenogastropoda</taxon>
        <taxon>Architaenioglossa</taxon>
        <taxon>Ampullarioidea</taxon>
        <taxon>Ampullariidae</taxon>
        <taxon>Pomacea</taxon>
    </lineage>
</organism>
<accession>A0A2T7PGB3</accession>
<protein>
    <recommendedName>
        <fullName evidence="4">VWFD domain-containing protein</fullName>
    </recommendedName>
</protein>
<keyword evidence="1" id="KW-0732">Signal</keyword>